<reference evidence="2 3" key="1">
    <citation type="submission" date="2018-09" db="EMBL/GenBank/DDBJ databases">
        <title>YIM 75507 draft genome.</title>
        <authorList>
            <person name="Tang S."/>
            <person name="Feng Y."/>
        </authorList>
    </citation>
    <scope>NUCLEOTIDE SEQUENCE [LARGE SCALE GENOMIC DNA]</scope>
    <source>
        <strain evidence="2 3">YIM 75507</strain>
    </source>
</reference>
<dbReference type="EMBL" id="QZEY01000018">
    <property type="protein sequence ID" value="RJL23617.1"/>
    <property type="molecule type" value="Genomic_DNA"/>
</dbReference>
<feature type="region of interest" description="Disordered" evidence="1">
    <location>
        <begin position="246"/>
        <end position="310"/>
    </location>
</feature>
<sequence length="310" mass="32701">MGSRTGRRRSTSGRDLVAYWENAADLGIVPENTAVSLRSACLRVLAVYPDWETIDVTRLDVEGALRAFTRAKERTLSQSTLQAYRSRFRRAVEGFLWEARGLSEWGRTPPEAGGPADPDDADDPDDAGGPEDLDDQDGQDAHDEAGDPDSGDAGGDRDGREGDESAESVVEYVAPPRASRAAAYAGGGARARAQLDVVKYDLPLAGGRLARLVLPVDLTAADVERLYAFLRTLPLPDPAPPVPVPAPAVPAVSPPSAPSPGPSPGHVAHGAHAGTAGRGRDAVPREDAPRARGRDAVPDEEESPLRETGT</sequence>
<keyword evidence="3" id="KW-1185">Reference proteome</keyword>
<feature type="compositionally biased region" description="Basic and acidic residues" evidence="1">
    <location>
        <begin position="278"/>
        <end position="310"/>
    </location>
</feature>
<evidence type="ECO:0000313" key="2">
    <source>
        <dbReference type="EMBL" id="RJL23617.1"/>
    </source>
</evidence>
<dbReference type="AlphaFoldDB" id="A0A3A4A9P2"/>
<comment type="caution">
    <text evidence="2">The sequence shown here is derived from an EMBL/GenBank/DDBJ whole genome shotgun (WGS) entry which is preliminary data.</text>
</comment>
<feature type="compositionally biased region" description="Low complexity" evidence="1">
    <location>
        <begin position="264"/>
        <end position="274"/>
    </location>
</feature>
<feature type="region of interest" description="Disordered" evidence="1">
    <location>
        <begin position="104"/>
        <end position="174"/>
    </location>
</feature>
<feature type="compositionally biased region" description="Basic and acidic residues" evidence="1">
    <location>
        <begin position="154"/>
        <end position="163"/>
    </location>
</feature>
<evidence type="ECO:0000313" key="3">
    <source>
        <dbReference type="Proteomes" id="UP000265768"/>
    </source>
</evidence>
<feature type="compositionally biased region" description="Acidic residues" evidence="1">
    <location>
        <begin position="117"/>
        <end position="138"/>
    </location>
</feature>
<gene>
    <name evidence="2" type="ORF">D5H75_32470</name>
</gene>
<feature type="compositionally biased region" description="Pro residues" evidence="1">
    <location>
        <begin position="246"/>
        <end position="263"/>
    </location>
</feature>
<evidence type="ECO:0000256" key="1">
    <source>
        <dbReference type="SAM" id="MobiDB-lite"/>
    </source>
</evidence>
<organism evidence="2 3">
    <name type="scientific">Bailinhaonella thermotolerans</name>
    <dbReference type="NCBI Taxonomy" id="1070861"/>
    <lineage>
        <taxon>Bacteria</taxon>
        <taxon>Bacillati</taxon>
        <taxon>Actinomycetota</taxon>
        <taxon>Actinomycetes</taxon>
        <taxon>Streptosporangiales</taxon>
        <taxon>Streptosporangiaceae</taxon>
        <taxon>Bailinhaonella</taxon>
    </lineage>
</organism>
<accession>A0A3A4A9P2</accession>
<dbReference type="RefSeq" id="WP_119930405.1">
    <property type="nucleotide sequence ID" value="NZ_QZEY01000018.1"/>
</dbReference>
<name>A0A3A4A9P2_9ACTN</name>
<proteinExistence type="predicted"/>
<dbReference type="Proteomes" id="UP000265768">
    <property type="component" value="Unassembled WGS sequence"/>
</dbReference>
<protein>
    <recommendedName>
        <fullName evidence="4">Core-binding (CB) domain-containing protein</fullName>
    </recommendedName>
</protein>
<evidence type="ECO:0008006" key="4">
    <source>
        <dbReference type="Google" id="ProtNLM"/>
    </source>
</evidence>